<comment type="caution">
    <text evidence="2">The sequence shown here is derived from an EMBL/GenBank/DDBJ whole genome shotgun (WGS) entry which is preliminary data.</text>
</comment>
<sequence length="282" mass="34092">MQDEFSNDNIEQILNFLNTIYLGLQQKSQQQEIYIDAGLNKNDKMELEVENQEENKNQFYISSQNENKLGSQLQNTQLKEDNKILNIFISQQAQSLLFDVLQENIIVLQYEFLQDYLKFILKNGEISKKSQVFQFFEKYLDQDQEQLNFKKFFEFLSPILFQICDSDIKEKEDVDFKNLGVNVVSKIIFTYGEQCMEKVTRNLKREQKQIKRNLEKYQFLKKTKQYQKQKQNEKQQQLDFYSMYYKSQQNQLEQMNNLIPKAYNIYYKNLEKQKKSQIEDEI</sequence>
<gene>
    <name evidence="2" type="ORF">PPERSA_00271</name>
</gene>
<accession>A0A0V0Q935</accession>
<proteinExistence type="predicted"/>
<reference evidence="2 3" key="1">
    <citation type="journal article" date="2015" name="Sci. Rep.">
        <title>Genome of the facultative scuticociliatosis pathogen Pseudocohnilembus persalinus provides insight into its virulence through horizontal gene transfer.</title>
        <authorList>
            <person name="Xiong J."/>
            <person name="Wang G."/>
            <person name="Cheng J."/>
            <person name="Tian M."/>
            <person name="Pan X."/>
            <person name="Warren A."/>
            <person name="Jiang C."/>
            <person name="Yuan D."/>
            <person name="Miao W."/>
        </authorList>
    </citation>
    <scope>NUCLEOTIDE SEQUENCE [LARGE SCALE GENOMIC DNA]</scope>
    <source>
        <strain evidence="2">36N120E</strain>
    </source>
</reference>
<keyword evidence="1" id="KW-0175">Coiled coil</keyword>
<evidence type="ECO:0000256" key="1">
    <source>
        <dbReference type="SAM" id="Coils"/>
    </source>
</evidence>
<feature type="coiled-coil region" evidence="1">
    <location>
        <begin position="196"/>
        <end position="223"/>
    </location>
</feature>
<evidence type="ECO:0000313" key="3">
    <source>
        <dbReference type="Proteomes" id="UP000054937"/>
    </source>
</evidence>
<keyword evidence="3" id="KW-1185">Reference proteome</keyword>
<name>A0A0V0Q935_PSEPJ</name>
<evidence type="ECO:0000313" key="2">
    <source>
        <dbReference type="EMBL" id="KRW98683.1"/>
    </source>
</evidence>
<dbReference type="AlphaFoldDB" id="A0A0V0Q935"/>
<protein>
    <submittedName>
        <fullName evidence="2">Uncharacterized protein</fullName>
    </submittedName>
</protein>
<organism evidence="2 3">
    <name type="scientific">Pseudocohnilembus persalinus</name>
    <name type="common">Ciliate</name>
    <dbReference type="NCBI Taxonomy" id="266149"/>
    <lineage>
        <taxon>Eukaryota</taxon>
        <taxon>Sar</taxon>
        <taxon>Alveolata</taxon>
        <taxon>Ciliophora</taxon>
        <taxon>Intramacronucleata</taxon>
        <taxon>Oligohymenophorea</taxon>
        <taxon>Scuticociliatia</taxon>
        <taxon>Philasterida</taxon>
        <taxon>Pseudocohnilembidae</taxon>
        <taxon>Pseudocohnilembus</taxon>
    </lineage>
</organism>
<dbReference type="InParanoid" id="A0A0V0Q935"/>
<dbReference type="EMBL" id="LDAU01000232">
    <property type="protein sequence ID" value="KRW98683.1"/>
    <property type="molecule type" value="Genomic_DNA"/>
</dbReference>
<dbReference type="Proteomes" id="UP000054937">
    <property type="component" value="Unassembled WGS sequence"/>
</dbReference>